<sequence>ERKLQARIGPVRAEGDAMGACLHNESVWFFYNNSGKELSDIWRTKDKLVVSLGLLVCVIIILVNLLVMVAIAINRRFHYPIFYLLANLAAADLFSGIAYMFLMFNTGPRTMHLTVRTWFVRQSLLDMSLTASVANLLAIAVERHQTVFQFQLHSQMSNQRVIILIACIWCSAIMIGFIPHLGWNCVCHLTGCSRMAPLYSKSYLVFWAVSNLIIFSVMLLIYLHIYYYVNEKTKRMSQHTTFQGRHKETMMNLMKTVFLVLGKCSPLSL</sequence>
<dbReference type="GO" id="GO:0005768">
    <property type="term" value="C:endosome"/>
    <property type="evidence" value="ECO:0007669"/>
    <property type="project" value="UniProtKB-SubCell"/>
</dbReference>
<comment type="subcellular location">
    <subcellularLocation>
        <location evidence="3">Cell membrane</location>
        <topology evidence="3">Multi-pass membrane protein</topology>
    </subcellularLocation>
    <subcellularLocation>
        <location evidence="2">Cell surface</location>
    </subcellularLocation>
    <subcellularLocation>
        <location evidence="1">Endosome</location>
    </subcellularLocation>
</comment>
<reference evidence="16 17" key="1">
    <citation type="journal article" date="2018" name="Nat. Ecol. Evol.">
        <title>Shark genomes provide insights into elasmobranch evolution and the origin of vertebrates.</title>
        <authorList>
            <person name="Hara Y"/>
            <person name="Yamaguchi K"/>
            <person name="Onimaru K"/>
            <person name="Kadota M"/>
            <person name="Koyanagi M"/>
            <person name="Keeley SD"/>
            <person name="Tatsumi K"/>
            <person name="Tanaka K"/>
            <person name="Motone F"/>
            <person name="Kageyama Y"/>
            <person name="Nozu R"/>
            <person name="Adachi N"/>
            <person name="Nishimura O"/>
            <person name="Nakagawa R"/>
            <person name="Tanegashima C"/>
            <person name="Kiyatake I"/>
            <person name="Matsumoto R"/>
            <person name="Murakumo K"/>
            <person name="Nishida K"/>
            <person name="Terakita A"/>
            <person name="Kuratani S"/>
            <person name="Sato K"/>
            <person name="Hyodo S Kuraku.S."/>
        </authorList>
    </citation>
    <scope>NUCLEOTIDE SEQUENCE [LARGE SCALE GENOMIC DNA]</scope>
</reference>
<evidence type="ECO:0000256" key="9">
    <source>
        <dbReference type="ARBA" id="ARBA00023136"/>
    </source>
</evidence>
<gene>
    <name evidence="16" type="ORF">scyTo_0023040</name>
</gene>
<dbReference type="OMA" id="YLHIYYY"/>
<dbReference type="Pfam" id="PF00001">
    <property type="entry name" value="7tm_1"/>
    <property type="match status" value="1"/>
</dbReference>
<dbReference type="PRINTS" id="PR01148">
    <property type="entry name" value="EDG2RECEPTOR"/>
</dbReference>
<keyword evidence="6" id="KW-0967">Endosome</keyword>
<keyword evidence="13" id="KW-0675">Receptor</keyword>
<evidence type="ECO:0000256" key="13">
    <source>
        <dbReference type="RuleBase" id="RU000688"/>
    </source>
</evidence>
<evidence type="ECO:0000256" key="5">
    <source>
        <dbReference type="ARBA" id="ARBA00022692"/>
    </source>
</evidence>
<evidence type="ECO:0000256" key="8">
    <source>
        <dbReference type="ARBA" id="ARBA00023040"/>
    </source>
</evidence>
<accession>A0A401Q965</accession>
<dbReference type="Proteomes" id="UP000288216">
    <property type="component" value="Unassembled WGS sequence"/>
</dbReference>
<evidence type="ECO:0000256" key="12">
    <source>
        <dbReference type="ARBA" id="ARBA00023224"/>
    </source>
</evidence>
<dbReference type="GO" id="GO:0070915">
    <property type="term" value="F:lysophosphatidic acid receptor activity"/>
    <property type="evidence" value="ECO:0007669"/>
    <property type="project" value="InterPro"/>
</dbReference>
<keyword evidence="8 13" id="KW-0297">G-protein coupled receptor</keyword>
<evidence type="ECO:0000313" key="16">
    <source>
        <dbReference type="EMBL" id="GCB81922.1"/>
    </source>
</evidence>
<dbReference type="AlphaFoldDB" id="A0A401Q965"/>
<evidence type="ECO:0000313" key="17">
    <source>
        <dbReference type="Proteomes" id="UP000288216"/>
    </source>
</evidence>
<comment type="caution">
    <text evidence="16">The sequence shown here is derived from an EMBL/GenBank/DDBJ whole genome shotgun (WGS) entry which is preliminary data.</text>
</comment>
<dbReference type="PROSITE" id="PS00237">
    <property type="entry name" value="G_PROTEIN_RECEP_F1_1"/>
    <property type="match status" value="1"/>
</dbReference>
<evidence type="ECO:0000256" key="14">
    <source>
        <dbReference type="SAM" id="Phobius"/>
    </source>
</evidence>
<keyword evidence="5 13" id="KW-0812">Transmembrane</keyword>
<evidence type="ECO:0000259" key="15">
    <source>
        <dbReference type="PROSITE" id="PS50262"/>
    </source>
</evidence>
<evidence type="ECO:0000256" key="7">
    <source>
        <dbReference type="ARBA" id="ARBA00022989"/>
    </source>
</evidence>
<evidence type="ECO:0000256" key="2">
    <source>
        <dbReference type="ARBA" id="ARBA00004241"/>
    </source>
</evidence>
<dbReference type="PROSITE" id="PS50262">
    <property type="entry name" value="G_PROTEIN_RECEP_F1_2"/>
    <property type="match status" value="1"/>
</dbReference>
<feature type="domain" description="G-protein coupled receptors family 1 profile" evidence="15">
    <location>
        <begin position="63"/>
        <end position="269"/>
    </location>
</feature>
<keyword evidence="17" id="KW-1185">Reference proteome</keyword>
<dbReference type="GO" id="GO:0009986">
    <property type="term" value="C:cell surface"/>
    <property type="evidence" value="ECO:0007669"/>
    <property type="project" value="UniProtKB-SubCell"/>
</dbReference>
<dbReference type="SUPFAM" id="SSF81321">
    <property type="entry name" value="Family A G protein-coupled receptor-like"/>
    <property type="match status" value="1"/>
</dbReference>
<evidence type="ECO:0000256" key="4">
    <source>
        <dbReference type="ARBA" id="ARBA00022475"/>
    </source>
</evidence>
<feature type="transmembrane region" description="Helical" evidence="14">
    <location>
        <begin position="161"/>
        <end position="183"/>
    </location>
</feature>
<comment type="similarity">
    <text evidence="13">Belongs to the G-protein coupled receptor 1 family.</text>
</comment>
<proteinExistence type="inferred from homology"/>
<feature type="non-terminal residue" evidence="16">
    <location>
        <position position="1"/>
    </location>
</feature>
<dbReference type="PRINTS" id="PR00237">
    <property type="entry name" value="GPCRRHODOPSN"/>
</dbReference>
<keyword evidence="4" id="KW-1003">Cell membrane</keyword>
<keyword evidence="7 14" id="KW-1133">Transmembrane helix</keyword>
<name>A0A401Q965_SCYTO</name>
<dbReference type="InterPro" id="IPR002277">
    <property type="entry name" value="LPA_rcpt_EDG2"/>
</dbReference>
<dbReference type="OrthoDB" id="5987098at2759"/>
<feature type="transmembrane region" description="Helical" evidence="14">
    <location>
        <begin position="48"/>
        <end position="74"/>
    </location>
</feature>
<dbReference type="PRINTS" id="PR01527">
    <property type="entry name" value="LPARECEPTOR"/>
</dbReference>
<dbReference type="InterPro" id="IPR004065">
    <property type="entry name" value="LPA_rcpt"/>
</dbReference>
<feature type="transmembrane region" description="Helical" evidence="14">
    <location>
        <begin position="81"/>
        <end position="104"/>
    </location>
</feature>
<keyword evidence="11" id="KW-0325">Glycoprotein</keyword>
<evidence type="ECO:0000256" key="3">
    <source>
        <dbReference type="ARBA" id="ARBA00004651"/>
    </source>
</evidence>
<dbReference type="PANTHER" id="PTHR22750">
    <property type="entry name" value="G-PROTEIN COUPLED RECEPTOR"/>
    <property type="match status" value="1"/>
</dbReference>
<protein>
    <recommendedName>
        <fullName evidence="15">G-protein coupled receptors family 1 profile domain-containing protein</fullName>
    </recommendedName>
</protein>
<evidence type="ECO:0000256" key="10">
    <source>
        <dbReference type="ARBA" id="ARBA00023157"/>
    </source>
</evidence>
<organism evidence="16 17">
    <name type="scientific">Scyliorhinus torazame</name>
    <name type="common">Cloudy catshark</name>
    <name type="synonym">Catulus torazame</name>
    <dbReference type="NCBI Taxonomy" id="75743"/>
    <lineage>
        <taxon>Eukaryota</taxon>
        <taxon>Metazoa</taxon>
        <taxon>Chordata</taxon>
        <taxon>Craniata</taxon>
        <taxon>Vertebrata</taxon>
        <taxon>Chondrichthyes</taxon>
        <taxon>Elasmobranchii</taxon>
        <taxon>Galeomorphii</taxon>
        <taxon>Galeoidea</taxon>
        <taxon>Carcharhiniformes</taxon>
        <taxon>Scyliorhinidae</taxon>
        <taxon>Scyliorhinus</taxon>
    </lineage>
</organism>
<evidence type="ECO:0000256" key="1">
    <source>
        <dbReference type="ARBA" id="ARBA00004177"/>
    </source>
</evidence>
<dbReference type="InterPro" id="IPR000276">
    <property type="entry name" value="GPCR_Rhodpsn"/>
</dbReference>
<keyword evidence="10" id="KW-1015">Disulfide bond</keyword>
<keyword evidence="9 14" id="KW-0472">Membrane</keyword>
<feature type="transmembrane region" description="Helical" evidence="14">
    <location>
        <begin position="124"/>
        <end position="141"/>
    </location>
</feature>
<dbReference type="InterPro" id="IPR017452">
    <property type="entry name" value="GPCR_Rhodpsn_7TM"/>
</dbReference>
<feature type="transmembrane region" description="Helical" evidence="14">
    <location>
        <begin position="203"/>
        <end position="229"/>
    </location>
</feature>
<dbReference type="STRING" id="75743.A0A401Q965"/>
<evidence type="ECO:0000256" key="11">
    <source>
        <dbReference type="ARBA" id="ARBA00023180"/>
    </source>
</evidence>
<evidence type="ECO:0000256" key="6">
    <source>
        <dbReference type="ARBA" id="ARBA00022753"/>
    </source>
</evidence>
<dbReference type="EMBL" id="BFAA01025724">
    <property type="protein sequence ID" value="GCB81922.1"/>
    <property type="molecule type" value="Genomic_DNA"/>
</dbReference>
<dbReference type="Gene3D" id="1.20.1070.10">
    <property type="entry name" value="Rhodopsin 7-helix transmembrane proteins"/>
    <property type="match status" value="1"/>
</dbReference>
<keyword evidence="12 13" id="KW-0807">Transducer</keyword>
<dbReference type="GO" id="GO:0005886">
    <property type="term" value="C:plasma membrane"/>
    <property type="evidence" value="ECO:0007669"/>
    <property type="project" value="UniProtKB-SubCell"/>
</dbReference>